<dbReference type="AlphaFoldDB" id="A0A2S9KD62"/>
<feature type="domain" description="HTH lysR-type" evidence="5">
    <location>
        <begin position="1"/>
        <end position="59"/>
    </location>
</feature>
<dbReference type="GO" id="GO:0043565">
    <property type="term" value="F:sequence-specific DNA binding"/>
    <property type="evidence" value="ECO:0007669"/>
    <property type="project" value="TreeGrafter"/>
</dbReference>
<proteinExistence type="inferred from homology"/>
<dbReference type="Pfam" id="PF03466">
    <property type="entry name" value="LysR_substrate"/>
    <property type="match status" value="1"/>
</dbReference>
<dbReference type="FunFam" id="1.10.10.10:FF:000001">
    <property type="entry name" value="LysR family transcriptional regulator"/>
    <property type="match status" value="1"/>
</dbReference>
<reference evidence="6 7" key="1">
    <citation type="submission" date="2018-03" db="EMBL/GenBank/DDBJ databases">
        <title>Comparative genomics illustrates the genes involved in a hyperalkaliphilic mechanisms of Serpentinomonas isolated from highly-alkaline calcium-rich serpentinized springs.</title>
        <authorList>
            <person name="Suzuki S."/>
            <person name="Ishii S."/>
            <person name="Walworth N."/>
            <person name="Bird L."/>
            <person name="Kuenen J.G."/>
            <person name="Nealson K.H."/>
        </authorList>
    </citation>
    <scope>NUCLEOTIDE SEQUENCE [LARGE SCALE GENOMIC DNA]</scope>
    <source>
        <strain evidence="6 7">83</strain>
    </source>
</reference>
<accession>A0A2S9KD62</accession>
<keyword evidence="3" id="KW-0238">DNA-binding</keyword>
<sequence>MDRVTAMRVFVEIVDRGSISAAADALDMSRAMASRYLEGLESWLGVRLLHRTTRKLALSDAGEQALKGFREMVALADDVHAQASQQGEVQGRLRITSSPSFAQAQLTAAVVDFQQEYPKVEIDLMMVDRTVDLVQDRIDLAIRLSNRIDDTLVARRLAVCHSVLCASPSYLARAGVPKKPEDLERHRCVVHSAGFAPSYKLRRGDSTTTVSTHAVLTANETSIIRAGALAGAGIAMLPTYYVTEELARKQLRVVLPEYTVDPLDIQAVYLSRRHQPQPLRKLIEFLAERFGGDVAPWDRRQPAVVE</sequence>
<dbReference type="EMBL" id="PVLR01000032">
    <property type="protein sequence ID" value="PRD68342.1"/>
    <property type="molecule type" value="Genomic_DNA"/>
</dbReference>
<dbReference type="GO" id="GO:0006351">
    <property type="term" value="P:DNA-templated transcription"/>
    <property type="evidence" value="ECO:0007669"/>
    <property type="project" value="TreeGrafter"/>
</dbReference>
<dbReference type="CDD" id="cd08422">
    <property type="entry name" value="PBP2_CrgA_like"/>
    <property type="match status" value="1"/>
</dbReference>
<dbReference type="PROSITE" id="PS50931">
    <property type="entry name" value="HTH_LYSR"/>
    <property type="match status" value="1"/>
</dbReference>
<comment type="similarity">
    <text evidence="1">Belongs to the LysR transcriptional regulatory family.</text>
</comment>
<dbReference type="Proteomes" id="UP000238326">
    <property type="component" value="Unassembled WGS sequence"/>
</dbReference>
<dbReference type="InterPro" id="IPR036390">
    <property type="entry name" value="WH_DNA-bd_sf"/>
</dbReference>
<evidence type="ECO:0000259" key="5">
    <source>
        <dbReference type="PROSITE" id="PS50931"/>
    </source>
</evidence>
<evidence type="ECO:0000313" key="7">
    <source>
        <dbReference type="Proteomes" id="UP000238326"/>
    </source>
</evidence>
<dbReference type="Gene3D" id="3.40.190.290">
    <property type="match status" value="1"/>
</dbReference>
<dbReference type="RefSeq" id="WP_105730081.1">
    <property type="nucleotide sequence ID" value="NZ_PVLR01000032.1"/>
</dbReference>
<dbReference type="SUPFAM" id="SSF46785">
    <property type="entry name" value="Winged helix' DNA-binding domain"/>
    <property type="match status" value="1"/>
</dbReference>
<dbReference type="InterPro" id="IPR058163">
    <property type="entry name" value="LysR-type_TF_proteobact-type"/>
</dbReference>
<organism evidence="6 7">
    <name type="scientific">Malikia spinosa</name>
    <dbReference type="NCBI Taxonomy" id="86180"/>
    <lineage>
        <taxon>Bacteria</taxon>
        <taxon>Pseudomonadati</taxon>
        <taxon>Pseudomonadota</taxon>
        <taxon>Betaproteobacteria</taxon>
        <taxon>Burkholderiales</taxon>
        <taxon>Comamonadaceae</taxon>
        <taxon>Malikia</taxon>
    </lineage>
</organism>
<keyword evidence="2" id="KW-0805">Transcription regulation</keyword>
<dbReference type="FunFam" id="3.40.190.290:FF:000001">
    <property type="entry name" value="Transcriptional regulator, LysR family"/>
    <property type="match status" value="1"/>
</dbReference>
<evidence type="ECO:0000313" key="6">
    <source>
        <dbReference type="EMBL" id="PRD68342.1"/>
    </source>
</evidence>
<evidence type="ECO:0000256" key="2">
    <source>
        <dbReference type="ARBA" id="ARBA00023015"/>
    </source>
</evidence>
<dbReference type="InterPro" id="IPR000847">
    <property type="entry name" value="LysR_HTH_N"/>
</dbReference>
<comment type="caution">
    <text evidence="6">The sequence shown here is derived from an EMBL/GenBank/DDBJ whole genome shotgun (WGS) entry which is preliminary data.</text>
</comment>
<dbReference type="PANTHER" id="PTHR30537:SF35">
    <property type="entry name" value="TRANSCRIPTIONAL REGULATORY PROTEIN"/>
    <property type="match status" value="1"/>
</dbReference>
<evidence type="ECO:0000256" key="4">
    <source>
        <dbReference type="ARBA" id="ARBA00023163"/>
    </source>
</evidence>
<gene>
    <name evidence="6" type="ORF">C6P61_11515</name>
</gene>
<name>A0A2S9KD62_9BURK</name>
<dbReference type="Gene3D" id="1.10.10.10">
    <property type="entry name" value="Winged helix-like DNA-binding domain superfamily/Winged helix DNA-binding domain"/>
    <property type="match status" value="1"/>
</dbReference>
<dbReference type="InterPro" id="IPR005119">
    <property type="entry name" value="LysR_subst-bd"/>
</dbReference>
<dbReference type="InterPro" id="IPR036388">
    <property type="entry name" value="WH-like_DNA-bd_sf"/>
</dbReference>
<dbReference type="OrthoDB" id="8885940at2"/>
<keyword evidence="4" id="KW-0804">Transcription</keyword>
<dbReference type="GO" id="GO:0003700">
    <property type="term" value="F:DNA-binding transcription factor activity"/>
    <property type="evidence" value="ECO:0007669"/>
    <property type="project" value="InterPro"/>
</dbReference>
<keyword evidence="7" id="KW-1185">Reference proteome</keyword>
<dbReference type="Pfam" id="PF00126">
    <property type="entry name" value="HTH_1"/>
    <property type="match status" value="1"/>
</dbReference>
<evidence type="ECO:0000256" key="1">
    <source>
        <dbReference type="ARBA" id="ARBA00009437"/>
    </source>
</evidence>
<evidence type="ECO:0000256" key="3">
    <source>
        <dbReference type="ARBA" id="ARBA00023125"/>
    </source>
</evidence>
<protein>
    <submittedName>
        <fullName evidence="6">LysR family transcriptional regulator</fullName>
    </submittedName>
</protein>
<dbReference type="SUPFAM" id="SSF53850">
    <property type="entry name" value="Periplasmic binding protein-like II"/>
    <property type="match status" value="1"/>
</dbReference>
<dbReference type="PANTHER" id="PTHR30537">
    <property type="entry name" value="HTH-TYPE TRANSCRIPTIONAL REGULATOR"/>
    <property type="match status" value="1"/>
</dbReference>